<gene>
    <name evidence="1" type="ORF">DPEC_G00196440</name>
</gene>
<comment type="caution">
    <text evidence="1">The sequence shown here is derived from an EMBL/GenBank/DDBJ whole genome shotgun (WGS) entry which is preliminary data.</text>
</comment>
<reference evidence="1" key="1">
    <citation type="submission" date="2021-05" db="EMBL/GenBank/DDBJ databases">
        <authorList>
            <person name="Pan Q."/>
            <person name="Jouanno E."/>
            <person name="Zahm M."/>
            <person name="Klopp C."/>
            <person name="Cabau C."/>
            <person name="Louis A."/>
            <person name="Berthelot C."/>
            <person name="Parey E."/>
            <person name="Roest Crollius H."/>
            <person name="Montfort J."/>
            <person name="Robinson-Rechavi M."/>
            <person name="Bouchez O."/>
            <person name="Lampietro C."/>
            <person name="Lopez Roques C."/>
            <person name="Donnadieu C."/>
            <person name="Postlethwait J."/>
            <person name="Bobe J."/>
            <person name="Dillon D."/>
            <person name="Chandos A."/>
            <person name="von Hippel F."/>
            <person name="Guiguen Y."/>
        </authorList>
    </citation>
    <scope>NUCLEOTIDE SEQUENCE</scope>
    <source>
        <strain evidence="1">YG-Jan2019</strain>
    </source>
</reference>
<name>A0ACC2G7L8_DALPE</name>
<keyword evidence="2" id="KW-1185">Reference proteome</keyword>
<dbReference type="Proteomes" id="UP001157502">
    <property type="component" value="Chromosome 16"/>
</dbReference>
<accession>A0ACC2G7L8</accession>
<evidence type="ECO:0000313" key="1">
    <source>
        <dbReference type="EMBL" id="KAJ7999634.1"/>
    </source>
</evidence>
<evidence type="ECO:0000313" key="2">
    <source>
        <dbReference type="Proteomes" id="UP001157502"/>
    </source>
</evidence>
<dbReference type="EMBL" id="CM055743">
    <property type="protein sequence ID" value="KAJ7999634.1"/>
    <property type="molecule type" value="Genomic_DNA"/>
</dbReference>
<proteinExistence type="predicted"/>
<organism evidence="1 2">
    <name type="scientific">Dallia pectoralis</name>
    <name type="common">Alaska blackfish</name>
    <dbReference type="NCBI Taxonomy" id="75939"/>
    <lineage>
        <taxon>Eukaryota</taxon>
        <taxon>Metazoa</taxon>
        <taxon>Chordata</taxon>
        <taxon>Craniata</taxon>
        <taxon>Vertebrata</taxon>
        <taxon>Euteleostomi</taxon>
        <taxon>Actinopterygii</taxon>
        <taxon>Neopterygii</taxon>
        <taxon>Teleostei</taxon>
        <taxon>Protacanthopterygii</taxon>
        <taxon>Esociformes</taxon>
        <taxon>Umbridae</taxon>
        <taxon>Dallia</taxon>
    </lineage>
</organism>
<sequence>MYTFGHDNHEAAEEIEDEIFDSQGSRSKIKDLILKRIPLTAYPGTGSSVWKSTRGVAACLGLLSILLMAGVIGLVVYYNREMDSFKENINLIGSRSKTKDFIPQRTLTAYPGTGSSGRKSTRGVAACLGLLSILLMAGVIGLVVYYNREMDSFKEKINLIKTWEDSRRDCEEKNADLLIIKSREEQVYLHGLNNEVFWIGLTDKKHEGKWMWVDGTELTTGYWAGGQPDNRNNMDEDCAARWSGESNPEKSWHDAPCNELHYWMCEEKFQL</sequence>
<protein>
    <submittedName>
        <fullName evidence="1">Uncharacterized protein</fullName>
    </submittedName>
</protein>